<sequence>MEKPSEHVDQEVISSPNHSISQQKEMDQNPLHGQTGTADETVISEAPSEINNISNVGMLGNGVTIEPADDLNKTAEKPQQSADVQQLFYFNEPPLKPAEPPLNPAEKNRNKPAENNAKSGSRKASRPRKPRSSNAIMPWMTTVSAATATNHILNIKEISDYHWNEIAEKLWKLGHYKEQHVSYLKKRHHYIQNSKK</sequence>
<evidence type="ECO:0000256" key="1">
    <source>
        <dbReference type="SAM" id="MobiDB-lite"/>
    </source>
</evidence>
<evidence type="ECO:0000313" key="2">
    <source>
        <dbReference type="EMBL" id="KAI1696796.1"/>
    </source>
</evidence>
<gene>
    <name evidence="2" type="ORF">DdX_18864</name>
</gene>
<evidence type="ECO:0000313" key="3">
    <source>
        <dbReference type="Proteomes" id="UP001201812"/>
    </source>
</evidence>
<proteinExistence type="predicted"/>
<reference evidence="2" key="1">
    <citation type="submission" date="2022-01" db="EMBL/GenBank/DDBJ databases">
        <title>Genome Sequence Resource for Two Populations of Ditylenchus destructor, the Migratory Endoparasitic Phytonematode.</title>
        <authorList>
            <person name="Zhang H."/>
            <person name="Lin R."/>
            <person name="Xie B."/>
        </authorList>
    </citation>
    <scope>NUCLEOTIDE SEQUENCE</scope>
    <source>
        <strain evidence="2">BazhouSP</strain>
    </source>
</reference>
<dbReference type="AlphaFoldDB" id="A0AAD4MJX0"/>
<feature type="compositionally biased region" description="Basic residues" evidence="1">
    <location>
        <begin position="120"/>
        <end position="131"/>
    </location>
</feature>
<accession>A0AAD4MJX0</accession>
<dbReference type="Proteomes" id="UP001201812">
    <property type="component" value="Unassembled WGS sequence"/>
</dbReference>
<feature type="compositionally biased region" description="Polar residues" evidence="1">
    <location>
        <begin position="12"/>
        <end position="23"/>
    </location>
</feature>
<feature type="compositionally biased region" description="Pro residues" evidence="1">
    <location>
        <begin position="94"/>
        <end position="103"/>
    </location>
</feature>
<keyword evidence="3" id="KW-1185">Reference proteome</keyword>
<organism evidence="2 3">
    <name type="scientific">Ditylenchus destructor</name>
    <dbReference type="NCBI Taxonomy" id="166010"/>
    <lineage>
        <taxon>Eukaryota</taxon>
        <taxon>Metazoa</taxon>
        <taxon>Ecdysozoa</taxon>
        <taxon>Nematoda</taxon>
        <taxon>Chromadorea</taxon>
        <taxon>Rhabditida</taxon>
        <taxon>Tylenchina</taxon>
        <taxon>Tylenchomorpha</taxon>
        <taxon>Sphaerularioidea</taxon>
        <taxon>Anguinidae</taxon>
        <taxon>Anguininae</taxon>
        <taxon>Ditylenchus</taxon>
    </lineage>
</organism>
<dbReference type="EMBL" id="JAKKPZ010000307">
    <property type="protein sequence ID" value="KAI1696796.1"/>
    <property type="molecule type" value="Genomic_DNA"/>
</dbReference>
<feature type="region of interest" description="Disordered" evidence="1">
    <location>
        <begin position="1"/>
        <end position="137"/>
    </location>
</feature>
<name>A0AAD4MJX0_9BILA</name>
<comment type="caution">
    <text evidence="2">The sequence shown here is derived from an EMBL/GenBank/DDBJ whole genome shotgun (WGS) entry which is preliminary data.</text>
</comment>
<feature type="compositionally biased region" description="Basic and acidic residues" evidence="1">
    <location>
        <begin position="1"/>
        <end position="10"/>
    </location>
</feature>
<protein>
    <submittedName>
        <fullName evidence="2">Uncharacterized protein</fullName>
    </submittedName>
</protein>